<dbReference type="AlphaFoldDB" id="A0A379QI21"/>
<evidence type="ECO:0000256" key="2">
    <source>
        <dbReference type="SAM" id="Phobius"/>
    </source>
</evidence>
<dbReference type="InterPro" id="IPR014911">
    <property type="entry name" value="PilS_N"/>
</dbReference>
<dbReference type="Pfam" id="PF08805">
    <property type="entry name" value="PilS"/>
    <property type="match status" value="1"/>
</dbReference>
<feature type="domain" description="Type 4 secretion system PilS N-terminal" evidence="3">
    <location>
        <begin position="45"/>
        <end position="167"/>
    </location>
</feature>
<accession>A0A379QI21</accession>
<comment type="subcellular location">
    <subcellularLocation>
        <location evidence="1">Membrane</location>
    </subcellularLocation>
</comment>
<proteinExistence type="predicted"/>
<dbReference type="InterPro" id="IPR045584">
    <property type="entry name" value="Pilin-like"/>
</dbReference>
<name>A0A379QI21_SALER</name>
<gene>
    <name evidence="4" type="ORF">NCTC10252_00115</name>
</gene>
<evidence type="ECO:0000313" key="5">
    <source>
        <dbReference type="Proteomes" id="UP000254597"/>
    </source>
</evidence>
<keyword evidence="2" id="KW-1133">Transmembrane helix</keyword>
<dbReference type="Proteomes" id="UP000254597">
    <property type="component" value="Unassembled WGS sequence"/>
</dbReference>
<dbReference type="SUPFAM" id="SSF54523">
    <property type="entry name" value="Pili subunits"/>
    <property type="match status" value="1"/>
</dbReference>
<keyword evidence="2" id="KW-0812">Transmembrane</keyword>
<protein>
    <submittedName>
        <fullName evidence="4">PilS N terminal</fullName>
    </submittedName>
</protein>
<reference evidence="4 5" key="1">
    <citation type="submission" date="2018-06" db="EMBL/GenBank/DDBJ databases">
        <authorList>
            <consortium name="Pathogen Informatics"/>
            <person name="Doyle S."/>
        </authorList>
    </citation>
    <scope>NUCLEOTIDE SEQUENCE [LARGE SCALE GENOMIC DNA]</scope>
    <source>
        <strain evidence="4 5">NCTC10252</strain>
    </source>
</reference>
<dbReference type="EMBL" id="UGWP01000002">
    <property type="protein sequence ID" value="SUF54948.1"/>
    <property type="molecule type" value="Genomic_DNA"/>
</dbReference>
<keyword evidence="2" id="KW-0472">Membrane</keyword>
<dbReference type="Gene3D" id="3.30.1690.10">
    <property type="entry name" value="TcpA-like pilin"/>
    <property type="match status" value="1"/>
</dbReference>
<dbReference type="GO" id="GO:0016020">
    <property type="term" value="C:membrane"/>
    <property type="evidence" value="ECO:0007669"/>
    <property type="project" value="UniProtKB-SubCell"/>
</dbReference>
<organism evidence="4 5">
    <name type="scientific">Salmonella enterica</name>
    <name type="common">Salmonella choleraesuis</name>
    <dbReference type="NCBI Taxonomy" id="28901"/>
    <lineage>
        <taxon>Bacteria</taxon>
        <taxon>Pseudomonadati</taxon>
        <taxon>Pseudomonadota</taxon>
        <taxon>Gammaproteobacteria</taxon>
        <taxon>Enterobacterales</taxon>
        <taxon>Enterobacteriaceae</taxon>
        <taxon>Salmonella</taxon>
    </lineage>
</organism>
<evidence type="ECO:0000256" key="1">
    <source>
        <dbReference type="ARBA" id="ARBA00004370"/>
    </source>
</evidence>
<feature type="transmembrane region" description="Helical" evidence="2">
    <location>
        <begin position="20"/>
        <end position="38"/>
    </location>
</feature>
<sequence length="169" mass="17520">MKALTMKRGIANITDSVTSIGIMLVVMAAVMALAYLGYSKFYATNEVTIISNLINETKNMRASSGYGTSDYNQALINAGALPSSVAYSGSTISNRSGGTITVKGAGVGFTVTDTMLSNKDCINLAQKLGTSEMASTKINSQSFTGEVTAVMATSACTTDSNTVAFTTKS</sequence>
<evidence type="ECO:0000259" key="3">
    <source>
        <dbReference type="Pfam" id="PF08805"/>
    </source>
</evidence>
<evidence type="ECO:0000313" key="4">
    <source>
        <dbReference type="EMBL" id="SUF54948.1"/>
    </source>
</evidence>